<sequence length="244" mass="27919">MNGLRDQIDEIEARRKLLEVHTDRDRVAAEFEQQFSTRNVRVVRESSASSADRGFVIVRDADREFRGALGIDHFRAVLSPEIHPPWALEDADVDYSDLFAFLENTLFTSYDRRQMLAASREIEERAWRTDAGTLFVGFQNSAALASQVSVYERMVRERNLGITIFVEDEYEYDERIADAIDVVSDAGGEIGAFWFVVFDGGGSDLRKCGLLAEEREPDRYYGFWTYDPDRIDEIVSSLRSLSDS</sequence>
<evidence type="ECO:0000259" key="1">
    <source>
        <dbReference type="Pfam" id="PF10069"/>
    </source>
</evidence>
<dbReference type="OrthoDB" id="198447at2157"/>
<dbReference type="PIRSF" id="PIRSF030471">
    <property type="entry name" value="STR_Vng0742h_prd"/>
    <property type="match status" value="1"/>
</dbReference>
<dbReference type="EMBL" id="JABURA010000001">
    <property type="protein sequence ID" value="NUB91531.1"/>
    <property type="molecule type" value="Genomic_DNA"/>
</dbReference>
<dbReference type="AlphaFoldDB" id="A0A8J8GKX4"/>
<organism evidence="2 4">
    <name type="scientific">Haloterrigena gelatinilytica</name>
    <dbReference type="NCBI Taxonomy" id="2741724"/>
    <lineage>
        <taxon>Archaea</taxon>
        <taxon>Methanobacteriati</taxon>
        <taxon>Methanobacteriota</taxon>
        <taxon>Stenosarchaea group</taxon>
        <taxon>Halobacteria</taxon>
        <taxon>Halobacteriales</taxon>
        <taxon>Natrialbaceae</taxon>
        <taxon>Haloterrigena</taxon>
    </lineage>
</organism>
<proteinExistence type="predicted"/>
<comment type="caution">
    <text evidence="2">The sequence shown here is derived from an EMBL/GenBank/DDBJ whole genome shotgun (WGS) entry which is preliminary data.</text>
</comment>
<dbReference type="EMBL" id="JABUQZ010000001">
    <property type="protein sequence ID" value="NUC72730.1"/>
    <property type="molecule type" value="Genomic_DNA"/>
</dbReference>
<keyword evidence="2" id="KW-0808">Transferase</keyword>
<dbReference type="Proteomes" id="UP000728647">
    <property type="component" value="Unassembled WGS sequence"/>
</dbReference>
<accession>A0A8J8GKX4</accession>
<name>A0A8J8GKX4_9EURY</name>
<dbReference type="InterPro" id="IPR019278">
    <property type="entry name" value="DICT_dom"/>
</dbReference>
<keyword evidence="2" id="KW-0418">Kinase</keyword>
<protein>
    <submittedName>
        <fullName evidence="2">Histidine kinase</fullName>
    </submittedName>
</protein>
<evidence type="ECO:0000313" key="4">
    <source>
        <dbReference type="Proteomes" id="UP000728647"/>
    </source>
</evidence>
<dbReference type="InterPro" id="IPR016954">
    <property type="entry name" value="Uncharacterised_Vng0742h"/>
</dbReference>
<feature type="domain" description="DICT" evidence="1">
    <location>
        <begin position="108"/>
        <end position="213"/>
    </location>
</feature>
<dbReference type="Proteomes" id="UP001016761">
    <property type="component" value="Unassembled WGS sequence"/>
</dbReference>
<dbReference type="RefSeq" id="WP_174680623.1">
    <property type="nucleotide sequence ID" value="NZ_JABUQZ010000001.1"/>
</dbReference>
<evidence type="ECO:0000313" key="5">
    <source>
        <dbReference type="Proteomes" id="UP001016761"/>
    </source>
</evidence>
<evidence type="ECO:0000313" key="2">
    <source>
        <dbReference type="EMBL" id="NUB91531.1"/>
    </source>
</evidence>
<evidence type="ECO:0000313" key="3">
    <source>
        <dbReference type="EMBL" id="NUC72730.1"/>
    </source>
</evidence>
<reference evidence="2 5" key="1">
    <citation type="submission" date="2020-06" db="EMBL/GenBank/DDBJ databases">
        <title>Haloterrigena sp. nov., an extremely halophilic archaeon isolated from a saline sediment.</title>
        <authorList>
            <person name="Liu B.-B."/>
        </authorList>
    </citation>
    <scope>NUCLEOTIDE SEQUENCE</scope>
    <source>
        <strain evidence="2">SYSU A121-1</strain>
        <strain evidence="3 5">SYSU A558-1</strain>
    </source>
</reference>
<dbReference type="GO" id="GO:0016301">
    <property type="term" value="F:kinase activity"/>
    <property type="evidence" value="ECO:0007669"/>
    <property type="project" value="UniProtKB-KW"/>
</dbReference>
<keyword evidence="5" id="KW-1185">Reference proteome</keyword>
<dbReference type="Pfam" id="PF10069">
    <property type="entry name" value="DICT"/>
    <property type="match status" value="1"/>
</dbReference>
<gene>
    <name evidence="2" type="ORF">HT576_10945</name>
    <name evidence="3" type="ORF">HTZ84_10485</name>
</gene>